<gene>
    <name evidence="2" type="ORF">skT53_17590</name>
</gene>
<evidence type="ECO:0000313" key="2">
    <source>
        <dbReference type="EMBL" id="BCJ86774.1"/>
    </source>
</evidence>
<dbReference type="EMBL" id="AP023366">
    <property type="protein sequence ID" value="BCJ86774.1"/>
    <property type="molecule type" value="Genomic_DNA"/>
</dbReference>
<organism evidence="2 3">
    <name type="scientific">Effusibacillus dendaii</name>
    <dbReference type="NCBI Taxonomy" id="2743772"/>
    <lineage>
        <taxon>Bacteria</taxon>
        <taxon>Bacillati</taxon>
        <taxon>Bacillota</taxon>
        <taxon>Bacilli</taxon>
        <taxon>Bacillales</taxon>
        <taxon>Alicyclobacillaceae</taxon>
        <taxon>Effusibacillus</taxon>
    </lineage>
</organism>
<evidence type="ECO:0000313" key="3">
    <source>
        <dbReference type="Proteomes" id="UP000593802"/>
    </source>
</evidence>
<dbReference type="RefSeq" id="WP_200760736.1">
    <property type="nucleotide sequence ID" value="NZ_AP023366.1"/>
</dbReference>
<sequence>MLLASPSFPLILFTLLAVCLCGLLIGRLAAPFFPEKWARPRYLLPVAVLVAILHANLFHFMLHVGSAYTNHYFFFWWPLFQMICLRKQTLAKGTAPSGEYDGKQMSY</sequence>
<feature type="transmembrane region" description="Helical" evidence="1">
    <location>
        <begin position="6"/>
        <end position="30"/>
    </location>
</feature>
<keyword evidence="1" id="KW-1133">Transmembrane helix</keyword>
<keyword evidence="1" id="KW-0472">Membrane</keyword>
<reference evidence="2 3" key="1">
    <citation type="submission" date="2020-08" db="EMBL/GenBank/DDBJ databases">
        <title>Complete Genome Sequence of Effusibacillus dendaii Strain skT53, Isolated from Farmland soil.</title>
        <authorList>
            <person name="Konishi T."/>
            <person name="Kawasaki H."/>
        </authorList>
    </citation>
    <scope>NUCLEOTIDE SEQUENCE [LARGE SCALE GENOMIC DNA]</scope>
    <source>
        <strain evidence="3">skT53</strain>
    </source>
</reference>
<evidence type="ECO:0000256" key="1">
    <source>
        <dbReference type="SAM" id="Phobius"/>
    </source>
</evidence>
<protein>
    <submittedName>
        <fullName evidence="2">Uncharacterized protein</fullName>
    </submittedName>
</protein>
<name>A0A7I8D9I0_9BACL</name>
<dbReference type="Proteomes" id="UP000593802">
    <property type="component" value="Chromosome"/>
</dbReference>
<keyword evidence="1" id="KW-0812">Transmembrane</keyword>
<feature type="transmembrane region" description="Helical" evidence="1">
    <location>
        <begin position="42"/>
        <end position="62"/>
    </location>
</feature>
<keyword evidence="3" id="KW-1185">Reference proteome</keyword>
<dbReference type="KEGG" id="eff:skT53_17590"/>
<proteinExistence type="predicted"/>
<dbReference type="AlphaFoldDB" id="A0A7I8D9I0"/>
<accession>A0A7I8D9I0</accession>